<dbReference type="Pfam" id="PF00027">
    <property type="entry name" value="cNMP_binding"/>
    <property type="match status" value="1"/>
</dbReference>
<dbReference type="PROSITE" id="PS50042">
    <property type="entry name" value="CNMP_BINDING_3"/>
    <property type="match status" value="1"/>
</dbReference>
<reference evidence="2 3" key="1">
    <citation type="submission" date="2017-01" db="EMBL/GenBank/DDBJ databases">
        <authorList>
            <person name="Erauso G."/>
        </authorList>
    </citation>
    <scope>NUCLEOTIDE SEQUENCE [LARGE SCALE GENOMIC DNA]</scope>
    <source>
        <strain evidence="2">MESINF1</strain>
    </source>
</reference>
<gene>
    <name evidence="2" type="ORF">MESINF_2205</name>
</gene>
<dbReference type="SUPFAM" id="SSF51206">
    <property type="entry name" value="cAMP-binding domain-like"/>
    <property type="match status" value="1"/>
</dbReference>
<accession>A0A7Z7PQ03</accession>
<name>A0A7Z7PQ03_9BACT</name>
<dbReference type="EMBL" id="LS974202">
    <property type="protein sequence ID" value="SSC13645.1"/>
    <property type="molecule type" value="Genomic_DNA"/>
</dbReference>
<sequence length="329" mass="37254">MLRSEGVNDRIYMAGELADPITISGCSHSGDLFTIGYSSVLVGNKEELGEYLVAKPERLKRVFDSVRQEIFSCESCSDMDFEDFMKGLIEAKQRWLDEFPPLLFGEKSLYRKGVKLIERGEFAEAEEVLKFYLSHYENSPLTLPATIFYAVSCICNRKVEISLKAIVQIMGGSSSELSNLARKMVCYLELFETAYRLITKGPGYSKDFFNHFTDLLLDRSSRARGDTVIFEEGNKSNNVVFLLEGSLKFLKTNRSRTSLLFTIDAPNSVGEIHAFTGGSWDTTVVASDNSRFAVLSDEEFLDILIDKFPQEGFRLLEYLLGYFRAIRGF</sequence>
<organism evidence="2 3">
    <name type="scientific">Mesotoga infera</name>
    <dbReference type="NCBI Taxonomy" id="1236046"/>
    <lineage>
        <taxon>Bacteria</taxon>
        <taxon>Thermotogati</taxon>
        <taxon>Thermotogota</taxon>
        <taxon>Thermotogae</taxon>
        <taxon>Kosmotogales</taxon>
        <taxon>Kosmotogaceae</taxon>
        <taxon>Mesotoga</taxon>
    </lineage>
</organism>
<evidence type="ECO:0000259" key="1">
    <source>
        <dbReference type="PROSITE" id="PS50042"/>
    </source>
</evidence>
<proteinExistence type="predicted"/>
<dbReference type="KEGG" id="minf:MESINF_2205"/>
<dbReference type="Gene3D" id="2.60.120.10">
    <property type="entry name" value="Jelly Rolls"/>
    <property type="match status" value="1"/>
</dbReference>
<dbReference type="AlphaFoldDB" id="A0A7Z7PQ03"/>
<dbReference type="InterPro" id="IPR018490">
    <property type="entry name" value="cNMP-bd_dom_sf"/>
</dbReference>
<protein>
    <submittedName>
        <fullName evidence="2">Cyclic nucleotide-binding protein</fullName>
    </submittedName>
</protein>
<evidence type="ECO:0000313" key="2">
    <source>
        <dbReference type="EMBL" id="SSC13645.1"/>
    </source>
</evidence>
<feature type="domain" description="Cyclic nucleotide-binding" evidence="1">
    <location>
        <begin position="229"/>
        <end position="304"/>
    </location>
</feature>
<dbReference type="RefSeq" id="WP_169699770.1">
    <property type="nucleotide sequence ID" value="NZ_LS974202.1"/>
</dbReference>
<dbReference type="InterPro" id="IPR014710">
    <property type="entry name" value="RmlC-like_jellyroll"/>
</dbReference>
<keyword evidence="3" id="KW-1185">Reference proteome</keyword>
<dbReference type="Proteomes" id="UP000250796">
    <property type="component" value="Chromosome MESINF"/>
</dbReference>
<evidence type="ECO:0000313" key="3">
    <source>
        <dbReference type="Proteomes" id="UP000250796"/>
    </source>
</evidence>
<dbReference type="CDD" id="cd00038">
    <property type="entry name" value="CAP_ED"/>
    <property type="match status" value="1"/>
</dbReference>
<dbReference type="InterPro" id="IPR000595">
    <property type="entry name" value="cNMP-bd_dom"/>
</dbReference>